<proteinExistence type="predicted"/>
<protein>
    <submittedName>
        <fullName evidence="2">Tellurite resistance protein</fullName>
    </submittedName>
</protein>
<dbReference type="EMBL" id="CP003382">
    <property type="protein sequence ID" value="AFZ67457.1"/>
    <property type="molecule type" value="Genomic_DNA"/>
</dbReference>
<dbReference type="KEGG" id="dpd:Deipe_1954"/>
<dbReference type="Gene3D" id="1.10.3680.10">
    <property type="entry name" value="TerB-like"/>
    <property type="match status" value="1"/>
</dbReference>
<evidence type="ECO:0000313" key="2">
    <source>
        <dbReference type="EMBL" id="AFZ67457.1"/>
    </source>
</evidence>
<feature type="domain" description="Co-chaperone DjlA N-terminal" evidence="1">
    <location>
        <begin position="32"/>
        <end position="150"/>
    </location>
</feature>
<dbReference type="OrthoDB" id="6543050at2"/>
<dbReference type="HOGENOM" id="CLU_127140_0_0_0"/>
<dbReference type="InterPro" id="IPR029024">
    <property type="entry name" value="TerB-like"/>
</dbReference>
<sequence length="151" mass="16319">MSFWNSLKNNVSSLSSNLQTQVSKFKNNDFANASMAVCALIAAADGSIDPAEKQKTAGFIMSSDVLKVFNASELKQKFDGYCQKLEADIDFGRVEVIQAISKLRGKPDQARAVIQVGVIIGGADGHFDELERKALREACNAVGISPSEFDL</sequence>
<accession>L0A2N1</accession>
<dbReference type="PATRIC" id="fig|937777.3.peg.1958"/>
<dbReference type="Proteomes" id="UP000010467">
    <property type="component" value="Chromosome"/>
</dbReference>
<dbReference type="STRING" id="937777.Deipe_1954"/>
<dbReference type="RefSeq" id="WP_015235762.1">
    <property type="nucleotide sequence ID" value="NC_019793.1"/>
</dbReference>
<dbReference type="AlphaFoldDB" id="L0A2N1"/>
<dbReference type="eggNOG" id="COG3793">
    <property type="taxonomic scope" value="Bacteria"/>
</dbReference>
<reference evidence="3" key="1">
    <citation type="submission" date="2012-03" db="EMBL/GenBank/DDBJ databases">
        <title>Complete sequence of chromosome of Deinococcus peraridilitoris DSM 19664.</title>
        <authorList>
            <person name="Lucas S."/>
            <person name="Copeland A."/>
            <person name="Lapidus A."/>
            <person name="Glavina del Rio T."/>
            <person name="Dalin E."/>
            <person name="Tice H."/>
            <person name="Bruce D."/>
            <person name="Goodwin L."/>
            <person name="Pitluck S."/>
            <person name="Peters L."/>
            <person name="Mikhailova N."/>
            <person name="Lu M."/>
            <person name="Kyrpides N."/>
            <person name="Mavromatis K."/>
            <person name="Ivanova N."/>
            <person name="Brettin T."/>
            <person name="Detter J.C."/>
            <person name="Han C."/>
            <person name="Larimer F."/>
            <person name="Land M."/>
            <person name="Hauser L."/>
            <person name="Markowitz V."/>
            <person name="Cheng J.-F."/>
            <person name="Hugenholtz P."/>
            <person name="Woyke T."/>
            <person name="Wu D."/>
            <person name="Pukall R."/>
            <person name="Steenblock K."/>
            <person name="Brambilla E."/>
            <person name="Klenk H.-P."/>
            <person name="Eisen J.A."/>
        </authorList>
    </citation>
    <scope>NUCLEOTIDE SEQUENCE [LARGE SCALE GENOMIC DNA]</scope>
    <source>
        <strain evidence="3">DSM 19664 / LMG 22246 / CIP 109416 / KR-200</strain>
    </source>
</reference>
<evidence type="ECO:0000313" key="3">
    <source>
        <dbReference type="Proteomes" id="UP000010467"/>
    </source>
</evidence>
<dbReference type="CDD" id="cd07176">
    <property type="entry name" value="terB"/>
    <property type="match status" value="1"/>
</dbReference>
<gene>
    <name evidence="2" type="ordered locus">Deipe_1954</name>
</gene>
<name>L0A2N1_DEIPD</name>
<dbReference type="Pfam" id="PF05099">
    <property type="entry name" value="TerB"/>
    <property type="match status" value="1"/>
</dbReference>
<dbReference type="SUPFAM" id="SSF158682">
    <property type="entry name" value="TerB-like"/>
    <property type="match status" value="1"/>
</dbReference>
<evidence type="ECO:0000259" key="1">
    <source>
        <dbReference type="Pfam" id="PF05099"/>
    </source>
</evidence>
<keyword evidence="3" id="KW-1185">Reference proteome</keyword>
<dbReference type="InterPro" id="IPR007791">
    <property type="entry name" value="DjlA_N"/>
</dbReference>
<organism evidence="2 3">
    <name type="scientific">Deinococcus peraridilitoris (strain DSM 19664 / LMG 22246 / CIP 109416 / KR-200)</name>
    <dbReference type="NCBI Taxonomy" id="937777"/>
    <lineage>
        <taxon>Bacteria</taxon>
        <taxon>Thermotogati</taxon>
        <taxon>Deinococcota</taxon>
        <taxon>Deinococci</taxon>
        <taxon>Deinococcales</taxon>
        <taxon>Deinococcaceae</taxon>
        <taxon>Deinococcus</taxon>
    </lineage>
</organism>